<dbReference type="Gene3D" id="2.60.40.2840">
    <property type="match status" value="1"/>
</dbReference>
<feature type="domain" description="SKICH" evidence="1">
    <location>
        <begin position="51"/>
        <end position="148"/>
    </location>
</feature>
<reference evidence="2" key="1">
    <citation type="submission" date="2020-11" db="EMBL/GenBank/DDBJ databases">
        <authorList>
            <person name="Tran Van P."/>
        </authorList>
    </citation>
    <scope>NUCLEOTIDE SEQUENCE</scope>
</reference>
<evidence type="ECO:0000313" key="2">
    <source>
        <dbReference type="EMBL" id="CAD7233849.1"/>
    </source>
</evidence>
<protein>
    <recommendedName>
        <fullName evidence="1">SKICH domain-containing protein</fullName>
    </recommendedName>
</protein>
<feature type="non-terminal residue" evidence="2">
    <location>
        <position position="185"/>
    </location>
</feature>
<dbReference type="EMBL" id="OB667095">
    <property type="protein sequence ID" value="CAD7233849.1"/>
    <property type="molecule type" value="Genomic_DNA"/>
</dbReference>
<gene>
    <name evidence="2" type="ORF">CTOB1V02_LOCUS11668</name>
</gene>
<proteinExistence type="predicted"/>
<dbReference type="InterPro" id="IPR041611">
    <property type="entry name" value="SKICH"/>
</dbReference>
<accession>A0A7R8WRP9</accession>
<dbReference type="Pfam" id="PF17751">
    <property type="entry name" value="SKICH"/>
    <property type="match status" value="1"/>
</dbReference>
<dbReference type="AlphaFoldDB" id="A0A7R8WRP9"/>
<evidence type="ECO:0000259" key="1">
    <source>
        <dbReference type="Pfam" id="PF17751"/>
    </source>
</evidence>
<organism evidence="2">
    <name type="scientific">Cyprideis torosa</name>
    <dbReference type="NCBI Taxonomy" id="163714"/>
    <lineage>
        <taxon>Eukaryota</taxon>
        <taxon>Metazoa</taxon>
        <taxon>Ecdysozoa</taxon>
        <taxon>Arthropoda</taxon>
        <taxon>Crustacea</taxon>
        <taxon>Oligostraca</taxon>
        <taxon>Ostracoda</taxon>
        <taxon>Podocopa</taxon>
        <taxon>Podocopida</taxon>
        <taxon>Cytherocopina</taxon>
        <taxon>Cytheroidea</taxon>
        <taxon>Cytherideidae</taxon>
        <taxon>Cyprideis</taxon>
    </lineage>
</organism>
<sequence length="185" mass="21092">MAASDLYGERLRLCIQQLYYKSIPALLISDHKPVISRFRLRVFHPHLVSPVVFDPVTSWIVGVEGSITYHVNTTYQPQLWDWMGIFKEDFHSLDDHVYYNWCSRTPIEAGSRSYTLSFPTHFLLPGRYLALYFQAGSAAVLGMSAPFSDYLPVARKGGASFLQADDPSIHCHYRLSPAKLQPPLR</sequence>
<dbReference type="OrthoDB" id="62798at2759"/>
<name>A0A7R8WRP9_9CRUS</name>